<dbReference type="Proteomes" id="UP001500552">
    <property type="component" value="Unassembled WGS sequence"/>
</dbReference>
<name>A0ABP8LVE5_9BACT</name>
<evidence type="ECO:0000313" key="1">
    <source>
        <dbReference type="EMBL" id="GAA4435806.1"/>
    </source>
</evidence>
<gene>
    <name evidence="1" type="ORF">GCM10023188_28150</name>
</gene>
<sequence length="69" mass="8143">MDKKIYICRWGDWDDHAINSYESREKEVSEDYFSDQNGYEQEDMNAISSLDIGERYDVGSGNQIVERIK</sequence>
<reference evidence="2" key="1">
    <citation type="journal article" date="2019" name="Int. J. Syst. Evol. Microbiol.">
        <title>The Global Catalogue of Microorganisms (GCM) 10K type strain sequencing project: providing services to taxonomists for standard genome sequencing and annotation.</title>
        <authorList>
            <consortium name="The Broad Institute Genomics Platform"/>
            <consortium name="The Broad Institute Genome Sequencing Center for Infectious Disease"/>
            <person name="Wu L."/>
            <person name="Ma J."/>
        </authorList>
    </citation>
    <scope>NUCLEOTIDE SEQUENCE [LARGE SCALE GENOMIC DNA]</scope>
    <source>
        <strain evidence="2">JCM 17926</strain>
    </source>
</reference>
<evidence type="ECO:0000313" key="2">
    <source>
        <dbReference type="Proteomes" id="UP001500552"/>
    </source>
</evidence>
<protein>
    <submittedName>
        <fullName evidence="1">Uncharacterized protein</fullName>
    </submittedName>
</protein>
<dbReference type="RefSeq" id="WP_345159969.1">
    <property type="nucleotide sequence ID" value="NZ_BAABHC010000016.1"/>
</dbReference>
<accession>A0ABP8LVE5</accession>
<dbReference type="EMBL" id="BAABHC010000016">
    <property type="protein sequence ID" value="GAA4435806.1"/>
    <property type="molecule type" value="Genomic_DNA"/>
</dbReference>
<keyword evidence="2" id="KW-1185">Reference proteome</keyword>
<comment type="caution">
    <text evidence="1">The sequence shown here is derived from an EMBL/GenBank/DDBJ whole genome shotgun (WGS) entry which is preliminary data.</text>
</comment>
<organism evidence="1 2">
    <name type="scientific">Pontibacter saemangeumensis</name>
    <dbReference type="NCBI Taxonomy" id="1084525"/>
    <lineage>
        <taxon>Bacteria</taxon>
        <taxon>Pseudomonadati</taxon>
        <taxon>Bacteroidota</taxon>
        <taxon>Cytophagia</taxon>
        <taxon>Cytophagales</taxon>
        <taxon>Hymenobacteraceae</taxon>
        <taxon>Pontibacter</taxon>
    </lineage>
</organism>
<proteinExistence type="predicted"/>